<keyword evidence="3" id="KW-1185">Reference proteome</keyword>
<sequence length="216" mass="25563">MTRSSDTKKKRRNNHLLRLPTELLLEIYGYCSAFTLLQLSHTHPRLYAEINGFPQILQRTFGYGTSPMRFQKHSVRHTKRELLDQTARQELKDGPPILKDVNGCHAVLTIFHVVHLERKQERILFRKLFGRSSLVERPPALFCPFHGCIWVRWKCKETIYRAKDMIVRTGRYQVMVPGVWCCGYLKDERMRVEFGGCHDAAVDLLERYRYVYDYLD</sequence>
<proteinExistence type="predicted"/>
<gene>
    <name evidence="2" type="ORF">BJ508DRAFT_329299</name>
</gene>
<dbReference type="AlphaFoldDB" id="A0A3N4HXE4"/>
<reference evidence="2 3" key="1">
    <citation type="journal article" date="2018" name="Nat. Ecol. Evol.">
        <title>Pezizomycetes genomes reveal the molecular basis of ectomycorrhizal truffle lifestyle.</title>
        <authorList>
            <person name="Murat C."/>
            <person name="Payen T."/>
            <person name="Noel B."/>
            <person name="Kuo A."/>
            <person name="Morin E."/>
            <person name="Chen J."/>
            <person name="Kohler A."/>
            <person name="Krizsan K."/>
            <person name="Balestrini R."/>
            <person name="Da Silva C."/>
            <person name="Montanini B."/>
            <person name="Hainaut M."/>
            <person name="Levati E."/>
            <person name="Barry K.W."/>
            <person name="Belfiori B."/>
            <person name="Cichocki N."/>
            <person name="Clum A."/>
            <person name="Dockter R.B."/>
            <person name="Fauchery L."/>
            <person name="Guy J."/>
            <person name="Iotti M."/>
            <person name="Le Tacon F."/>
            <person name="Lindquist E.A."/>
            <person name="Lipzen A."/>
            <person name="Malagnac F."/>
            <person name="Mello A."/>
            <person name="Molinier V."/>
            <person name="Miyauchi S."/>
            <person name="Poulain J."/>
            <person name="Riccioni C."/>
            <person name="Rubini A."/>
            <person name="Sitrit Y."/>
            <person name="Splivallo R."/>
            <person name="Traeger S."/>
            <person name="Wang M."/>
            <person name="Zifcakova L."/>
            <person name="Wipf D."/>
            <person name="Zambonelli A."/>
            <person name="Paolocci F."/>
            <person name="Nowrousian M."/>
            <person name="Ottonello S."/>
            <person name="Baldrian P."/>
            <person name="Spatafora J.W."/>
            <person name="Henrissat B."/>
            <person name="Nagy L.G."/>
            <person name="Aury J.M."/>
            <person name="Wincker P."/>
            <person name="Grigoriev I.V."/>
            <person name="Bonfante P."/>
            <person name="Martin F.M."/>
        </authorList>
    </citation>
    <scope>NUCLEOTIDE SEQUENCE [LARGE SCALE GENOMIC DNA]</scope>
    <source>
        <strain evidence="2 3">RN42</strain>
    </source>
</reference>
<organism evidence="2 3">
    <name type="scientific">Ascobolus immersus RN42</name>
    <dbReference type="NCBI Taxonomy" id="1160509"/>
    <lineage>
        <taxon>Eukaryota</taxon>
        <taxon>Fungi</taxon>
        <taxon>Dikarya</taxon>
        <taxon>Ascomycota</taxon>
        <taxon>Pezizomycotina</taxon>
        <taxon>Pezizomycetes</taxon>
        <taxon>Pezizales</taxon>
        <taxon>Ascobolaceae</taxon>
        <taxon>Ascobolus</taxon>
    </lineage>
</organism>
<dbReference type="InterPro" id="IPR001810">
    <property type="entry name" value="F-box_dom"/>
</dbReference>
<name>A0A3N4HXE4_ASCIM</name>
<accession>A0A3N4HXE4</accession>
<dbReference type="PROSITE" id="PS50181">
    <property type="entry name" value="FBOX"/>
    <property type="match status" value="1"/>
</dbReference>
<evidence type="ECO:0000313" key="3">
    <source>
        <dbReference type="Proteomes" id="UP000275078"/>
    </source>
</evidence>
<protein>
    <recommendedName>
        <fullName evidence="1">F-box domain-containing protein</fullName>
    </recommendedName>
</protein>
<dbReference type="Proteomes" id="UP000275078">
    <property type="component" value="Unassembled WGS sequence"/>
</dbReference>
<feature type="domain" description="F-box" evidence="1">
    <location>
        <begin position="13"/>
        <end position="60"/>
    </location>
</feature>
<evidence type="ECO:0000259" key="1">
    <source>
        <dbReference type="PROSITE" id="PS50181"/>
    </source>
</evidence>
<dbReference type="EMBL" id="ML119712">
    <property type="protein sequence ID" value="RPA78359.1"/>
    <property type="molecule type" value="Genomic_DNA"/>
</dbReference>
<evidence type="ECO:0000313" key="2">
    <source>
        <dbReference type="EMBL" id="RPA78359.1"/>
    </source>
</evidence>